<sequence length="392" mass="46263">MGLSANIRRVPELVWRVGCETLRNLKRNHKCIVQFFKYVFMICYPYKEEILLDFAMYLIQEQQEITEAHELIRGKCGNKPFSENRLLQAYLGLFEYVTWNSKLTKEKQLGFEQDVYINMNTEKSKQISYHGNKALGYFENLVETDGLWDIFVTRQVELLVYYGKVDEARKTLEKYLEKNPENPNAHRYLYHFLKKQGTPKAELLGVLEKLFAVDPTSELVKEYTELLQEDGQLNLGDPKYISRHLHILFNKLDHYACRNSLNGWTALAQILKLCYHGKTINKDFEHTIKECWEERADWWPQYHFQEQQLLTMDSTNEYDWNIVLEKAKVAQRLLGKDCVFVKAVHKLKKVKSKKHADESMTTDPSQNETSHLKDKTVERHSKTNKRKTKHAG</sequence>
<dbReference type="GO" id="GO:0006360">
    <property type="term" value="P:transcription by RNA polymerase I"/>
    <property type="evidence" value="ECO:0007669"/>
    <property type="project" value="InterPro"/>
</dbReference>
<reference evidence="3" key="1">
    <citation type="submission" date="2025-08" db="UniProtKB">
        <authorList>
            <consortium name="RefSeq"/>
        </authorList>
    </citation>
    <scope>IDENTIFICATION</scope>
</reference>
<dbReference type="AlphaFoldDB" id="A0A6P8IU39"/>
<name>A0A6P8IU39_ACTTE</name>
<evidence type="ECO:0000256" key="1">
    <source>
        <dbReference type="SAM" id="MobiDB-lite"/>
    </source>
</evidence>
<dbReference type="Gene3D" id="1.25.40.10">
    <property type="entry name" value="Tetratricopeptide repeat domain"/>
    <property type="match status" value="1"/>
</dbReference>
<feature type="compositionally biased region" description="Basic and acidic residues" evidence="1">
    <location>
        <begin position="370"/>
        <end position="381"/>
    </location>
</feature>
<gene>
    <name evidence="3" type="primary">LOC116304183</name>
</gene>
<evidence type="ECO:0000313" key="3">
    <source>
        <dbReference type="RefSeq" id="XP_031569735.1"/>
    </source>
</evidence>
<dbReference type="PANTHER" id="PTHR32122">
    <property type="entry name" value="TATA BOX-BINDING PROTEIN ASSOCIATED FACTOR RNA POLYMERASE I SUBUNIT A"/>
    <property type="match status" value="1"/>
</dbReference>
<dbReference type="InterPro" id="IPR052669">
    <property type="entry name" value="SL1/TIF-IB_Component"/>
</dbReference>
<organism evidence="2 3">
    <name type="scientific">Actinia tenebrosa</name>
    <name type="common">Australian red waratah sea anemone</name>
    <dbReference type="NCBI Taxonomy" id="6105"/>
    <lineage>
        <taxon>Eukaryota</taxon>
        <taxon>Metazoa</taxon>
        <taxon>Cnidaria</taxon>
        <taxon>Anthozoa</taxon>
        <taxon>Hexacorallia</taxon>
        <taxon>Actiniaria</taxon>
        <taxon>Actiniidae</taxon>
        <taxon>Actinia</taxon>
    </lineage>
</organism>
<dbReference type="OrthoDB" id="6272197at2759"/>
<dbReference type="Proteomes" id="UP000515163">
    <property type="component" value="Unplaced"/>
</dbReference>
<accession>A0A6P8IU39</accession>
<dbReference type="RefSeq" id="XP_031569735.1">
    <property type="nucleotide sequence ID" value="XM_031713875.1"/>
</dbReference>
<dbReference type="PANTHER" id="PTHR32122:SF1">
    <property type="entry name" value="TATA BOX-BINDING PROTEIN-ASSOCIATED FACTOR RNA POLYMERASE I SUBUNIT A"/>
    <property type="match status" value="1"/>
</dbReference>
<dbReference type="InterPro" id="IPR011990">
    <property type="entry name" value="TPR-like_helical_dom_sf"/>
</dbReference>
<feature type="compositionally biased region" description="Basic residues" evidence="1">
    <location>
        <begin position="382"/>
        <end position="392"/>
    </location>
</feature>
<keyword evidence="2" id="KW-1185">Reference proteome</keyword>
<feature type="region of interest" description="Disordered" evidence="1">
    <location>
        <begin position="351"/>
        <end position="392"/>
    </location>
</feature>
<proteinExistence type="predicted"/>
<dbReference type="GO" id="GO:0000120">
    <property type="term" value="C:RNA polymerase I transcription regulator complex"/>
    <property type="evidence" value="ECO:0007669"/>
    <property type="project" value="InterPro"/>
</dbReference>
<dbReference type="SUPFAM" id="SSF48452">
    <property type="entry name" value="TPR-like"/>
    <property type="match status" value="1"/>
</dbReference>
<feature type="compositionally biased region" description="Polar residues" evidence="1">
    <location>
        <begin position="359"/>
        <end position="369"/>
    </location>
</feature>
<dbReference type="GeneID" id="116304183"/>
<dbReference type="Pfam" id="PF14929">
    <property type="entry name" value="TAF1_subA"/>
    <property type="match status" value="1"/>
</dbReference>
<protein>
    <submittedName>
        <fullName evidence="3">TATA box-binding protein-associated factor RNA polymerase I subunit A-like</fullName>
    </submittedName>
</protein>
<feature type="non-terminal residue" evidence="3">
    <location>
        <position position="392"/>
    </location>
</feature>
<evidence type="ECO:0000313" key="2">
    <source>
        <dbReference type="Proteomes" id="UP000515163"/>
    </source>
</evidence>
<dbReference type="FunCoup" id="A0A6P8IU39">
    <property type="interactions" value="944"/>
</dbReference>
<dbReference type="InterPro" id="IPR039495">
    <property type="entry name" value="TAF1A"/>
</dbReference>
<dbReference type="InParanoid" id="A0A6P8IU39"/>
<dbReference type="KEGG" id="aten:116304183"/>